<evidence type="ECO:0000313" key="3">
    <source>
        <dbReference type="Proteomes" id="UP000015346"/>
    </source>
</evidence>
<keyword evidence="3" id="KW-1185">Reference proteome</keyword>
<evidence type="ECO:0000256" key="1">
    <source>
        <dbReference type="SAM" id="MobiDB-lite"/>
    </source>
</evidence>
<dbReference type="HOGENOM" id="CLU_3391158_0_0_5"/>
<gene>
    <name evidence="2" type="ORF">ruthe_02945</name>
</gene>
<protein>
    <submittedName>
        <fullName evidence="2">Uncharacterized protein</fullName>
    </submittedName>
</protein>
<feature type="region of interest" description="Disordered" evidence="1">
    <location>
        <begin position="1"/>
        <end position="22"/>
    </location>
</feature>
<dbReference type="AlphaFoldDB" id="S9SAN0"/>
<dbReference type="Proteomes" id="UP000015346">
    <property type="component" value="Unassembled WGS sequence"/>
</dbReference>
<comment type="caution">
    <text evidence="2">The sequence shown here is derived from an EMBL/GenBank/DDBJ whole genome shotgun (WGS) entry which is preliminary data.</text>
</comment>
<evidence type="ECO:0000313" key="2">
    <source>
        <dbReference type="EMBL" id="EPX83319.1"/>
    </source>
</evidence>
<proteinExistence type="predicted"/>
<organism evidence="2 3">
    <name type="scientific">Rubellimicrobium thermophilum DSM 16684</name>
    <dbReference type="NCBI Taxonomy" id="1123069"/>
    <lineage>
        <taxon>Bacteria</taxon>
        <taxon>Pseudomonadati</taxon>
        <taxon>Pseudomonadota</taxon>
        <taxon>Alphaproteobacteria</taxon>
        <taxon>Rhodobacterales</taxon>
        <taxon>Roseobacteraceae</taxon>
        <taxon>Rubellimicrobium</taxon>
    </lineage>
</organism>
<accession>S9SAN0</accession>
<sequence length="32" mass="3447">MDCIASTKAYLLPPEDSDRPAQGLRQALTVEG</sequence>
<name>S9SAN0_9RHOB</name>
<reference evidence="2 3" key="1">
    <citation type="journal article" date="2013" name="Stand. Genomic Sci.">
        <title>Genome sequence of the reddish-pigmented Rubellimicrobium thermophilum type strain (DSM 16684(T)), a member of the Roseobacter clade.</title>
        <authorList>
            <person name="Fiebig A."/>
            <person name="Riedel T."/>
            <person name="Gronow S."/>
            <person name="Petersen J."/>
            <person name="Klenk H.P."/>
            <person name="Goker M."/>
        </authorList>
    </citation>
    <scope>NUCLEOTIDE SEQUENCE [LARGE SCALE GENOMIC DNA]</scope>
    <source>
        <strain evidence="2 3">DSM 16684</strain>
    </source>
</reference>
<dbReference type="EMBL" id="AOLV01000033">
    <property type="protein sequence ID" value="EPX83319.1"/>
    <property type="molecule type" value="Genomic_DNA"/>
</dbReference>